<dbReference type="InterPro" id="IPR013229">
    <property type="entry name" value="PEGA"/>
</dbReference>
<feature type="domain" description="PEGA" evidence="1">
    <location>
        <begin position="109"/>
        <end position="179"/>
    </location>
</feature>
<dbReference type="AlphaFoldDB" id="A0AAE4MGV1"/>
<reference evidence="2 3" key="1">
    <citation type="submission" date="2023-06" db="EMBL/GenBank/DDBJ databases">
        <title>Genome sequence of Methancorpusculaceae sp. Cs1.</title>
        <authorList>
            <person name="Protasov E."/>
            <person name="Platt K."/>
            <person name="Poehlein A."/>
            <person name="Daniel R."/>
            <person name="Brune A."/>
        </authorList>
    </citation>
    <scope>NUCLEOTIDE SEQUENCE [LARGE SCALE GENOMIC DNA]</scope>
    <source>
        <strain evidence="2 3">Cs1</strain>
    </source>
</reference>
<dbReference type="PANTHER" id="PTHR36194">
    <property type="entry name" value="S-LAYER-LIKE PROTEIN"/>
    <property type="match status" value="1"/>
</dbReference>
<feature type="domain" description="PEGA" evidence="1">
    <location>
        <begin position="34"/>
        <end position="79"/>
    </location>
</feature>
<dbReference type="EMBL" id="JAWDKB010000002">
    <property type="protein sequence ID" value="MDV0443233.1"/>
    <property type="molecule type" value="Genomic_DNA"/>
</dbReference>
<evidence type="ECO:0000259" key="1">
    <source>
        <dbReference type="Pfam" id="PF08308"/>
    </source>
</evidence>
<proteinExistence type="predicted"/>
<name>A0AAE4MGV1_9EURY</name>
<dbReference type="Pfam" id="PF08308">
    <property type="entry name" value="PEGA"/>
    <property type="match status" value="2"/>
</dbReference>
<evidence type="ECO:0000313" key="3">
    <source>
        <dbReference type="Proteomes" id="UP001283212"/>
    </source>
</evidence>
<accession>A0AAE4MGV1</accession>
<keyword evidence="3" id="KW-1185">Reference proteome</keyword>
<protein>
    <recommendedName>
        <fullName evidence="1">PEGA domain-containing protein</fullName>
    </recommendedName>
</protein>
<gene>
    <name evidence="2" type="ORF">McpCs1_06010</name>
</gene>
<dbReference type="Proteomes" id="UP001283212">
    <property type="component" value="Unassembled WGS sequence"/>
</dbReference>
<dbReference type="PANTHER" id="PTHR36194:SF1">
    <property type="entry name" value="S-LAYER-LIKE PROTEIN"/>
    <property type="match status" value="1"/>
</dbReference>
<sequence length="232" mass="24259">MLKHLCIFCLIAAFLLIVPVAAANASVIENTNFITVQSSPPYADVYIDGAYKGKTPVSAPDYYEGHYEVRVVLAGYDEYIVPDLYVKPQGSGVGSVTANLMKNTSAAGVIVYSDPDGARVYVDDVYAGTVPPLKDGGLQLAGYAPGTHTFRFEKGGYNTVTKNNYVLSAGNTETIRATLGKAAATEVPTVVVTTVPTTVATTFAPAAPTKAPVPLAGVLIGLAAAALLLRRN</sequence>
<dbReference type="RefSeq" id="WP_338095762.1">
    <property type="nucleotide sequence ID" value="NZ_JAWDKB010000002.1"/>
</dbReference>
<evidence type="ECO:0000313" key="2">
    <source>
        <dbReference type="EMBL" id="MDV0443233.1"/>
    </source>
</evidence>
<comment type="caution">
    <text evidence="2">The sequence shown here is derived from an EMBL/GenBank/DDBJ whole genome shotgun (WGS) entry which is preliminary data.</text>
</comment>
<organism evidence="2 3">
    <name type="scientific">Methanorbis rubei</name>
    <dbReference type="NCBI Taxonomy" id="3028300"/>
    <lineage>
        <taxon>Archaea</taxon>
        <taxon>Methanobacteriati</taxon>
        <taxon>Methanobacteriota</taxon>
        <taxon>Stenosarchaea group</taxon>
        <taxon>Methanomicrobia</taxon>
        <taxon>Methanomicrobiales</taxon>
        <taxon>Methanocorpusculaceae</taxon>
        <taxon>Methanorbis</taxon>
    </lineage>
</organism>